<evidence type="ECO:0000256" key="2">
    <source>
        <dbReference type="ARBA" id="ARBA00023015"/>
    </source>
</evidence>
<dbReference type="PROSITE" id="PS50931">
    <property type="entry name" value="HTH_LYSR"/>
    <property type="match status" value="1"/>
</dbReference>
<dbReference type="RefSeq" id="WP_066408933.1">
    <property type="nucleotide sequence ID" value="NZ_FKBS01000008.1"/>
</dbReference>
<feature type="domain" description="HTH lysR-type" evidence="6">
    <location>
        <begin position="2"/>
        <end position="59"/>
    </location>
</feature>
<evidence type="ECO:0000256" key="1">
    <source>
        <dbReference type="ARBA" id="ARBA00009437"/>
    </source>
</evidence>
<feature type="transmembrane region" description="Helical" evidence="5">
    <location>
        <begin position="223"/>
        <end position="244"/>
    </location>
</feature>
<dbReference type="GO" id="GO:0003700">
    <property type="term" value="F:DNA-binding transcription factor activity"/>
    <property type="evidence" value="ECO:0007669"/>
    <property type="project" value="InterPro"/>
</dbReference>
<evidence type="ECO:0000313" key="8">
    <source>
        <dbReference type="Proteomes" id="UP000077037"/>
    </source>
</evidence>
<keyword evidence="5" id="KW-0812">Transmembrane</keyword>
<dbReference type="Gene3D" id="1.10.10.10">
    <property type="entry name" value="Winged helix-like DNA-binding domain superfamily/Winged helix DNA-binding domain"/>
    <property type="match status" value="1"/>
</dbReference>
<evidence type="ECO:0000256" key="5">
    <source>
        <dbReference type="SAM" id="Phobius"/>
    </source>
</evidence>
<dbReference type="InterPro" id="IPR036388">
    <property type="entry name" value="WH-like_DNA-bd_sf"/>
</dbReference>
<keyword evidence="5" id="KW-0472">Membrane</keyword>
<dbReference type="OrthoDB" id="8651113at2"/>
<dbReference type="InterPro" id="IPR036390">
    <property type="entry name" value="WH_DNA-bd_sf"/>
</dbReference>
<reference evidence="7 8" key="1">
    <citation type="submission" date="2016-03" db="EMBL/GenBank/DDBJ databases">
        <authorList>
            <consortium name="Pathogen Informatics"/>
        </authorList>
    </citation>
    <scope>NUCLEOTIDE SEQUENCE [LARGE SCALE GENOMIC DNA]</scope>
    <source>
        <strain evidence="7 8">NCTC13364</strain>
    </source>
</reference>
<keyword evidence="4" id="KW-0804">Transcription</keyword>
<dbReference type="PANTHER" id="PTHR30126:SF40">
    <property type="entry name" value="HTH-TYPE TRANSCRIPTIONAL REGULATOR GLTR"/>
    <property type="match status" value="1"/>
</dbReference>
<evidence type="ECO:0000313" key="7">
    <source>
        <dbReference type="EMBL" id="SAI01058.1"/>
    </source>
</evidence>
<gene>
    <name evidence="7" type="primary">gltR_1</name>
    <name evidence="7" type="ORF">SAMEA1982600_00908</name>
</gene>
<dbReference type="PRINTS" id="PR00039">
    <property type="entry name" value="HTHLYSR"/>
</dbReference>
<dbReference type="CDD" id="cd05466">
    <property type="entry name" value="PBP2_LTTR_substrate"/>
    <property type="match status" value="1"/>
</dbReference>
<sequence>MITIKQVEAFYWTVKLGTFTAAAERLHTTQSAITKRVQDIENIFGVALFDRVGHRLVLTDRAKSICDFAKNMLQQRDAMLVQLAGNPAMTGTVRIGITEMTAMTWISTLIRQTRARYPSLQLQPRLDLSGKLQRLLLAGELDLAFLPEMYLHPDLDALPLAPVEFGWMGSPNTFDQSHRFSVEEIGRMAILGQSSDSVISAISDNWLQQRGQPYSNVLAIDNLVAIAGLAVAGLGVVCLPMDYFAEHLRDGRLAVLRTEVPPPSARYFALFRREPGSVLAKTLAALAQECCDFTVESR</sequence>
<dbReference type="Gene3D" id="3.40.190.10">
    <property type="entry name" value="Periplasmic binding protein-like II"/>
    <property type="match status" value="2"/>
</dbReference>
<dbReference type="Pfam" id="PF00126">
    <property type="entry name" value="HTH_1"/>
    <property type="match status" value="1"/>
</dbReference>
<proteinExistence type="inferred from homology"/>
<dbReference type="GO" id="GO:0000976">
    <property type="term" value="F:transcription cis-regulatory region binding"/>
    <property type="evidence" value="ECO:0007669"/>
    <property type="project" value="TreeGrafter"/>
</dbReference>
<evidence type="ECO:0000259" key="6">
    <source>
        <dbReference type="PROSITE" id="PS50931"/>
    </source>
</evidence>
<dbReference type="EMBL" id="FKBS01000008">
    <property type="protein sequence ID" value="SAI01058.1"/>
    <property type="molecule type" value="Genomic_DNA"/>
</dbReference>
<organism evidence="7 8">
    <name type="scientific">Bordetella ansorpii</name>
    <dbReference type="NCBI Taxonomy" id="288768"/>
    <lineage>
        <taxon>Bacteria</taxon>
        <taxon>Pseudomonadati</taxon>
        <taxon>Pseudomonadota</taxon>
        <taxon>Betaproteobacteria</taxon>
        <taxon>Burkholderiales</taxon>
        <taxon>Alcaligenaceae</taxon>
        <taxon>Bordetella</taxon>
    </lineage>
</organism>
<dbReference type="PANTHER" id="PTHR30126">
    <property type="entry name" value="HTH-TYPE TRANSCRIPTIONAL REGULATOR"/>
    <property type="match status" value="1"/>
</dbReference>
<evidence type="ECO:0000256" key="4">
    <source>
        <dbReference type="ARBA" id="ARBA00023163"/>
    </source>
</evidence>
<dbReference type="Proteomes" id="UP000077037">
    <property type="component" value="Unassembled WGS sequence"/>
</dbReference>
<protein>
    <submittedName>
        <fullName evidence="7">LysR family transcriptional regulator</fullName>
    </submittedName>
</protein>
<keyword evidence="5" id="KW-1133">Transmembrane helix</keyword>
<accession>A0A157LWH9</accession>
<keyword evidence="3" id="KW-0238">DNA-binding</keyword>
<dbReference type="InterPro" id="IPR005119">
    <property type="entry name" value="LysR_subst-bd"/>
</dbReference>
<dbReference type="Pfam" id="PF03466">
    <property type="entry name" value="LysR_substrate"/>
    <property type="match status" value="1"/>
</dbReference>
<dbReference type="SUPFAM" id="SSF46785">
    <property type="entry name" value="Winged helix' DNA-binding domain"/>
    <property type="match status" value="1"/>
</dbReference>
<evidence type="ECO:0000256" key="3">
    <source>
        <dbReference type="ARBA" id="ARBA00023125"/>
    </source>
</evidence>
<dbReference type="AlphaFoldDB" id="A0A157LWH9"/>
<dbReference type="SUPFAM" id="SSF53850">
    <property type="entry name" value="Periplasmic binding protein-like II"/>
    <property type="match status" value="1"/>
</dbReference>
<dbReference type="InterPro" id="IPR000847">
    <property type="entry name" value="LysR_HTH_N"/>
</dbReference>
<keyword evidence="2" id="KW-0805">Transcription regulation</keyword>
<comment type="similarity">
    <text evidence="1">Belongs to the LysR transcriptional regulatory family.</text>
</comment>
<name>A0A157LWH9_9BORD</name>